<dbReference type="Proteomes" id="UP000530060">
    <property type="component" value="Unassembled WGS sequence"/>
</dbReference>
<comment type="caution">
    <text evidence="1">The sequence shown here is derived from an EMBL/GenBank/DDBJ whole genome shotgun (WGS) entry which is preliminary data.</text>
</comment>
<protein>
    <submittedName>
        <fullName evidence="1">Uncharacterized protein</fullName>
    </submittedName>
</protein>
<evidence type="ECO:0000313" key="2">
    <source>
        <dbReference type="Proteomes" id="UP000530060"/>
    </source>
</evidence>
<dbReference type="EMBL" id="CAIJDP010000060">
    <property type="protein sequence ID" value="CAD0002307.1"/>
    <property type="molecule type" value="Genomic_DNA"/>
</dbReference>
<keyword evidence="2" id="KW-1185">Reference proteome</keyword>
<name>A0A6V6YS38_9FLAO</name>
<organism evidence="1 2">
    <name type="scientific">Flavobacterium salmonis</name>
    <dbReference type="NCBI Taxonomy" id="2654844"/>
    <lineage>
        <taxon>Bacteria</taxon>
        <taxon>Pseudomonadati</taxon>
        <taxon>Bacteroidota</taxon>
        <taxon>Flavobacteriia</taxon>
        <taxon>Flavobacteriales</taxon>
        <taxon>Flavobacteriaceae</taxon>
        <taxon>Flavobacterium</taxon>
    </lineage>
</organism>
<accession>A0A6V6YS38</accession>
<evidence type="ECO:0000313" key="1">
    <source>
        <dbReference type="EMBL" id="CAD0002307.1"/>
    </source>
</evidence>
<dbReference type="AlphaFoldDB" id="A0A6V6YS38"/>
<dbReference type="RefSeq" id="WP_180908171.1">
    <property type="nucleotide sequence ID" value="NZ_CAIJDP010000060.1"/>
</dbReference>
<reference evidence="1 2" key="1">
    <citation type="submission" date="2020-06" db="EMBL/GenBank/DDBJ databases">
        <authorList>
            <person name="Criscuolo A."/>
        </authorList>
    </citation>
    <scope>NUCLEOTIDE SEQUENCE [LARGE SCALE GENOMIC DNA]</scope>
    <source>
        <strain evidence="2">CIP 111411</strain>
    </source>
</reference>
<sequence>MIIEGLNIFITWDQYKILLNDNVREKLDNLQPIDPDNVKKVFKEKNKILFDAIETRYRNKENALEFLNSWMKFDIEGKEAKENAWNLLNDYCREKDYTYLKDNRSFDEQLRADCLGNSYTYYPLSKKFSLIYHIPERKNWFGKIIQFSSEIEILIDTDKITRIEGEFKFIFKIHTLEYEYIFGRGLSIIPNNK</sequence>
<gene>
    <name evidence="1" type="ORF">FLAT13_01043</name>
</gene>
<proteinExistence type="predicted"/>